<dbReference type="RefSeq" id="WP_344114886.1">
    <property type="nucleotide sequence ID" value="NZ_BAAABW010000001.1"/>
</dbReference>
<sequence>MNRFLDHTGGVLTLVSLTATVVWGLIATDRLLLTPRARLLSQAVHRATAVGALGFLLVHVCVKVAEAHASPTAALVPFSSGVRGAGGLIGLGALAAYLMVLAGATGALRSAFAGRGRARRWRALHACAYPAWCAAVLHGLKSGRAPAGWVTASYGLCLVAVAAALALRLVRARRTHPDGAEPPTAAALTRTGAPGRHTMAAPARTAAAHRTGARVPGARTGVARTPGAHALGGRAPAALTADTSPDALAAEVLVDNGAHGGPGRAR</sequence>
<keyword evidence="1" id="KW-0472">Membrane</keyword>
<proteinExistence type="predicted"/>
<feature type="transmembrane region" description="Helical" evidence="1">
    <location>
        <begin position="44"/>
        <end position="65"/>
    </location>
</feature>
<organism evidence="2 3">
    <name type="scientific">Streptomyces blastmyceticus</name>
    <dbReference type="NCBI Taxonomy" id="68180"/>
    <lineage>
        <taxon>Bacteria</taxon>
        <taxon>Bacillati</taxon>
        <taxon>Actinomycetota</taxon>
        <taxon>Actinomycetes</taxon>
        <taxon>Kitasatosporales</taxon>
        <taxon>Streptomycetaceae</taxon>
        <taxon>Streptomyces</taxon>
    </lineage>
</organism>
<evidence type="ECO:0000313" key="3">
    <source>
        <dbReference type="Proteomes" id="UP001500063"/>
    </source>
</evidence>
<keyword evidence="1" id="KW-0812">Transmembrane</keyword>
<gene>
    <name evidence="2" type="ORF">GCM10010319_00880</name>
</gene>
<protein>
    <recommendedName>
        <fullName evidence="4">Integral membrane protein</fullName>
    </recommendedName>
</protein>
<comment type="caution">
    <text evidence="2">The sequence shown here is derived from an EMBL/GenBank/DDBJ whole genome shotgun (WGS) entry which is preliminary data.</text>
</comment>
<accession>A0ABN0W880</accession>
<name>A0ABN0W880_9ACTN</name>
<reference evidence="2 3" key="1">
    <citation type="journal article" date="2019" name="Int. J. Syst. Evol. Microbiol.">
        <title>The Global Catalogue of Microorganisms (GCM) 10K type strain sequencing project: providing services to taxonomists for standard genome sequencing and annotation.</title>
        <authorList>
            <consortium name="The Broad Institute Genomics Platform"/>
            <consortium name="The Broad Institute Genome Sequencing Center for Infectious Disease"/>
            <person name="Wu L."/>
            <person name="Ma J."/>
        </authorList>
    </citation>
    <scope>NUCLEOTIDE SEQUENCE [LARGE SCALE GENOMIC DNA]</scope>
    <source>
        <strain evidence="2 3">JCM 4565</strain>
    </source>
</reference>
<feature type="transmembrane region" description="Helical" evidence="1">
    <location>
        <begin position="146"/>
        <end position="167"/>
    </location>
</feature>
<evidence type="ECO:0000256" key="1">
    <source>
        <dbReference type="SAM" id="Phobius"/>
    </source>
</evidence>
<feature type="transmembrane region" description="Helical" evidence="1">
    <location>
        <begin position="12"/>
        <end position="32"/>
    </location>
</feature>
<keyword evidence="1" id="KW-1133">Transmembrane helix</keyword>
<evidence type="ECO:0000313" key="2">
    <source>
        <dbReference type="EMBL" id="GAA0328689.1"/>
    </source>
</evidence>
<dbReference type="EMBL" id="BAAABW010000001">
    <property type="protein sequence ID" value="GAA0328689.1"/>
    <property type="molecule type" value="Genomic_DNA"/>
</dbReference>
<feature type="transmembrane region" description="Helical" evidence="1">
    <location>
        <begin position="85"/>
        <end position="109"/>
    </location>
</feature>
<keyword evidence="3" id="KW-1185">Reference proteome</keyword>
<feature type="transmembrane region" description="Helical" evidence="1">
    <location>
        <begin position="121"/>
        <end position="140"/>
    </location>
</feature>
<dbReference type="Proteomes" id="UP001500063">
    <property type="component" value="Unassembled WGS sequence"/>
</dbReference>
<evidence type="ECO:0008006" key="4">
    <source>
        <dbReference type="Google" id="ProtNLM"/>
    </source>
</evidence>